<dbReference type="RefSeq" id="WP_089358271.1">
    <property type="nucleotide sequence ID" value="NZ_FZPD01000006.1"/>
</dbReference>
<dbReference type="InterPro" id="IPR036388">
    <property type="entry name" value="WH-like_DNA-bd_sf"/>
</dbReference>
<dbReference type="EMBL" id="FZPD01000006">
    <property type="protein sequence ID" value="SNT37014.1"/>
    <property type="molecule type" value="Genomic_DNA"/>
</dbReference>
<dbReference type="AlphaFoldDB" id="A0A239M4T5"/>
<evidence type="ECO:0000313" key="3">
    <source>
        <dbReference type="Proteomes" id="UP000198393"/>
    </source>
</evidence>
<feature type="domain" description="Transcription regulator PadR N-terminal" evidence="1">
    <location>
        <begin position="22"/>
        <end position="89"/>
    </location>
</feature>
<dbReference type="OrthoDB" id="982587at2"/>
<dbReference type="Pfam" id="PF03551">
    <property type="entry name" value="PadR"/>
    <property type="match status" value="1"/>
</dbReference>
<dbReference type="Gene3D" id="1.10.10.10">
    <property type="entry name" value="Winged helix-like DNA-binding domain superfamily/Winged helix DNA-binding domain"/>
    <property type="match status" value="1"/>
</dbReference>
<keyword evidence="3" id="KW-1185">Reference proteome</keyword>
<dbReference type="InterPro" id="IPR005149">
    <property type="entry name" value="Tscrpt_reg_PadR_N"/>
</dbReference>
<protein>
    <submittedName>
        <fullName evidence="2">Transcriptional regulator PadR-like family protein</fullName>
    </submittedName>
</protein>
<name>A0A239M4T5_EKHLU</name>
<sequence>MKGTNLGELEELIMLTVALLYDEAYGVAVMKEIKKRCNRSITISTVHAALARLQSKGYVDSRYGEATSERGGRRKHLFRVTKAGQKVLEQVKEQRNAIWSEIPSVAFNA</sequence>
<reference evidence="2 3" key="1">
    <citation type="submission" date="2017-06" db="EMBL/GenBank/DDBJ databases">
        <authorList>
            <person name="Kim H.J."/>
            <person name="Triplett B.A."/>
        </authorList>
    </citation>
    <scope>NUCLEOTIDE SEQUENCE [LARGE SCALE GENOMIC DNA]</scope>
    <source>
        <strain evidence="2 3">DSM 19307</strain>
    </source>
</reference>
<evidence type="ECO:0000259" key="1">
    <source>
        <dbReference type="Pfam" id="PF03551"/>
    </source>
</evidence>
<proteinExistence type="predicted"/>
<dbReference type="InterPro" id="IPR036390">
    <property type="entry name" value="WH_DNA-bd_sf"/>
</dbReference>
<dbReference type="Proteomes" id="UP000198393">
    <property type="component" value="Unassembled WGS sequence"/>
</dbReference>
<accession>A0A239M4T5</accession>
<organism evidence="2 3">
    <name type="scientific">Ekhidna lutea</name>
    <dbReference type="NCBI Taxonomy" id="447679"/>
    <lineage>
        <taxon>Bacteria</taxon>
        <taxon>Pseudomonadati</taxon>
        <taxon>Bacteroidota</taxon>
        <taxon>Cytophagia</taxon>
        <taxon>Cytophagales</taxon>
        <taxon>Reichenbachiellaceae</taxon>
        <taxon>Ekhidna</taxon>
    </lineage>
</organism>
<evidence type="ECO:0000313" key="2">
    <source>
        <dbReference type="EMBL" id="SNT37014.1"/>
    </source>
</evidence>
<dbReference type="SUPFAM" id="SSF46785">
    <property type="entry name" value="Winged helix' DNA-binding domain"/>
    <property type="match status" value="1"/>
</dbReference>
<gene>
    <name evidence="2" type="ORF">SAMN05421640_3606</name>
</gene>